<comment type="caution">
    <text evidence="3">The sequence shown here is derived from an EMBL/GenBank/DDBJ whole genome shotgun (WGS) entry which is preliminary data.</text>
</comment>
<feature type="compositionally biased region" description="Basic and acidic residues" evidence="1">
    <location>
        <begin position="720"/>
        <end position="729"/>
    </location>
</feature>
<evidence type="ECO:0000256" key="1">
    <source>
        <dbReference type="SAM" id="MobiDB-lite"/>
    </source>
</evidence>
<dbReference type="Proteomes" id="UP001208570">
    <property type="component" value="Unassembled WGS sequence"/>
</dbReference>
<keyword evidence="2" id="KW-0472">Membrane</keyword>
<name>A0AAD9JKP3_9ANNE</name>
<protein>
    <submittedName>
        <fullName evidence="3">Uncharacterized protein</fullName>
    </submittedName>
</protein>
<proteinExistence type="predicted"/>
<evidence type="ECO:0000313" key="3">
    <source>
        <dbReference type="EMBL" id="KAK2154752.1"/>
    </source>
</evidence>
<keyword evidence="2" id="KW-1133">Transmembrane helix</keyword>
<accession>A0AAD9JKP3</accession>
<evidence type="ECO:0000313" key="4">
    <source>
        <dbReference type="Proteomes" id="UP001208570"/>
    </source>
</evidence>
<reference evidence="3" key="1">
    <citation type="journal article" date="2023" name="Mol. Biol. Evol.">
        <title>Third-Generation Sequencing Reveals the Adaptive Role of the Epigenome in Three Deep-Sea Polychaetes.</title>
        <authorList>
            <person name="Perez M."/>
            <person name="Aroh O."/>
            <person name="Sun Y."/>
            <person name="Lan Y."/>
            <person name="Juniper S.K."/>
            <person name="Young C.R."/>
            <person name="Angers B."/>
            <person name="Qian P.Y."/>
        </authorList>
    </citation>
    <scope>NUCLEOTIDE SEQUENCE</scope>
    <source>
        <strain evidence="3">P08H-3</strain>
    </source>
</reference>
<feature type="region of interest" description="Disordered" evidence="1">
    <location>
        <begin position="714"/>
        <end position="753"/>
    </location>
</feature>
<organism evidence="3 4">
    <name type="scientific">Paralvinella palmiformis</name>
    <dbReference type="NCBI Taxonomy" id="53620"/>
    <lineage>
        <taxon>Eukaryota</taxon>
        <taxon>Metazoa</taxon>
        <taxon>Spiralia</taxon>
        <taxon>Lophotrochozoa</taxon>
        <taxon>Annelida</taxon>
        <taxon>Polychaeta</taxon>
        <taxon>Sedentaria</taxon>
        <taxon>Canalipalpata</taxon>
        <taxon>Terebellida</taxon>
        <taxon>Terebelliformia</taxon>
        <taxon>Alvinellidae</taxon>
        <taxon>Paralvinella</taxon>
    </lineage>
</organism>
<dbReference type="AlphaFoldDB" id="A0AAD9JKP3"/>
<dbReference type="EMBL" id="JAODUP010000258">
    <property type="protein sequence ID" value="KAK2154752.1"/>
    <property type="molecule type" value="Genomic_DNA"/>
</dbReference>
<sequence>MVWYEPHASYLQLIDLLVGIPRRRGEEQSNQLFKHIRCYHSHTIVDNSMTKEFSMSAFQGRRLAKETCMEKIGPDPFWILGILALWVIVGKAVQGTLCNDGDVYGYTNGQEPSITEENDDTYYLSGTVWYSNNYGRFDCCGVIKAIDLKVNMGSYIEFQVWKMSNPVSTKATFKAMYRAFVEFKNGEQQTLTIPLDKQMPVRDGDAFGWISELSDAVKWTTDMTLSPSPDSDYLWEEFSSWGYYNATYTFAYHPKSFSTLDNEHNFANNGGENRVYGIRATVHPGHTASFDELPLSIAIYTTSHVVGDVVHTVLFSGVPALERSTYVTLEAKISPDDGHLKWDSTTNQLKVADDLITAVFDSPYTVTITMSDGCHDDQVGDLSVYVFDDRPQTPVCTSGQQIVLPPSALWDQNQEETIQTGVAITDPRWRIPFKGMIEAVEVCVSSSPAKIEIQLWKISDLSNGELIMLDYYVFTVTDTGCPASKVMFPVQDQMPVSADLVIGWREAEDNAGIFMYSESKYLPATDKFQWTDLSGGIPYDYDTTGNPFSFEDAESGNADVLVNVATLDGLQGNTYELSVQVTDGCTITKQNLTIYLYIETTTTTTTEPTTTTTAEPTTTTAEPTTTTIKEKTTATKQVSGATDVTDDTNLTLSQITRSPEESTGLSTTDWAVIGVCIGLGLAVIGTISCLGVMCHKYFGAKNMVQNLSKNRGNFLNNQMKRPENNERFSKRNNLRRNSFTPPNSPSPTPRTITPRNINLAWHY</sequence>
<gene>
    <name evidence="3" type="ORF">LSH36_258g02034</name>
</gene>
<evidence type="ECO:0000256" key="2">
    <source>
        <dbReference type="SAM" id="Phobius"/>
    </source>
</evidence>
<feature type="transmembrane region" description="Helical" evidence="2">
    <location>
        <begin position="670"/>
        <end position="693"/>
    </location>
</feature>
<keyword evidence="2" id="KW-0812">Transmembrane</keyword>
<keyword evidence="4" id="KW-1185">Reference proteome</keyword>